<evidence type="ECO:0000259" key="1">
    <source>
        <dbReference type="Pfam" id="PF10124"/>
    </source>
</evidence>
<protein>
    <submittedName>
        <fullName evidence="2">Mu-like prophage major head subunit gpT family protein</fullName>
    </submittedName>
</protein>
<name>A0A7T2YRP9_9BURK</name>
<reference evidence="2 3" key="1">
    <citation type="submission" date="2020-12" db="EMBL/GenBank/DDBJ databases">
        <title>FDA dAtabase for Regulatory Grade micrObial Sequences (FDA-ARGOS): Supporting development and validation of Infectious Disease Dx tests.</title>
        <authorList>
            <person name="Sproer C."/>
            <person name="Gronow S."/>
            <person name="Severitt S."/>
            <person name="Schroder I."/>
            <person name="Tallon L."/>
            <person name="Sadzewicz L."/>
            <person name="Zhao X."/>
            <person name="Boylan J."/>
            <person name="Ott S."/>
            <person name="Bowen H."/>
            <person name="Vavikolanu K."/>
            <person name="Mehta A."/>
            <person name="Aluvathingal J."/>
            <person name="Nadendla S."/>
            <person name="Lowell S."/>
            <person name="Myers T."/>
            <person name="Yan Y."/>
            <person name="Sichtig H."/>
        </authorList>
    </citation>
    <scope>NUCLEOTIDE SEQUENCE [LARGE SCALE GENOMIC DNA]</scope>
    <source>
        <strain evidence="2 3">FDAARGOS_890</strain>
    </source>
</reference>
<evidence type="ECO:0000313" key="3">
    <source>
        <dbReference type="Proteomes" id="UP000595064"/>
    </source>
</evidence>
<keyword evidence="3" id="KW-1185">Reference proteome</keyword>
<dbReference type="InterPro" id="IPR018774">
    <property type="entry name" value="Phage_Mu_GpT"/>
</dbReference>
<dbReference type="EMBL" id="CP065748">
    <property type="protein sequence ID" value="QPS80908.1"/>
    <property type="molecule type" value="Genomic_DNA"/>
</dbReference>
<dbReference type="KEGG" id="dla:I6G47_28705"/>
<gene>
    <name evidence="2" type="ORF">I6G47_28705</name>
</gene>
<dbReference type="AlphaFoldDB" id="A0A7T2YRP9"/>
<dbReference type="Pfam" id="PF10124">
    <property type="entry name" value="Mu-like_gpT"/>
    <property type="match status" value="1"/>
</dbReference>
<dbReference type="RefSeq" id="WP_016451063.1">
    <property type="nucleotide sequence ID" value="NZ_CP065748.1"/>
</dbReference>
<sequence length="314" mass="33539">MPFNPTLNAELDAQVTLTFADKMLGEYPDPLSAIIVEDELVNGTWTPVVLNPAGKARVFDGSKVINPITGGGVIVEGTRYEHTVGISKDAVNENSVYQHGKVQGSLLAKSAQAHWSRTPVSVLLANPVNAMTGHRLFGKQAIYEQLENGKVKLDENGQPVVVGTAVNVIAGADTDTDNYKPGAESWAILAPGTLVRAAGEKYNTTYLGSESEHTFKTGQLVAGWEAKMYIGPGLWYTGVYSDKAFDADTLQEAQDLLASFVDAIGAPFDASPVIIFVKKGSKAAAAAKRLMKTAVLNGGETNVYFDTLKVVEYV</sequence>
<feature type="domain" description="Bacteriophage Mu GpT" evidence="1">
    <location>
        <begin position="208"/>
        <end position="312"/>
    </location>
</feature>
<proteinExistence type="predicted"/>
<organism evidence="2 3">
    <name type="scientific">Delftia lacustris</name>
    <dbReference type="NCBI Taxonomy" id="558537"/>
    <lineage>
        <taxon>Bacteria</taxon>
        <taxon>Pseudomonadati</taxon>
        <taxon>Pseudomonadota</taxon>
        <taxon>Betaproteobacteria</taxon>
        <taxon>Burkholderiales</taxon>
        <taxon>Comamonadaceae</taxon>
        <taxon>Delftia</taxon>
    </lineage>
</organism>
<dbReference type="Proteomes" id="UP000595064">
    <property type="component" value="Chromosome"/>
</dbReference>
<accession>A0A7T2YRP9</accession>
<evidence type="ECO:0000313" key="2">
    <source>
        <dbReference type="EMBL" id="QPS80908.1"/>
    </source>
</evidence>